<dbReference type="Gene3D" id="3.30.160.60">
    <property type="entry name" value="Classic Zinc Finger"/>
    <property type="match status" value="1"/>
</dbReference>
<keyword evidence="8" id="KW-0812">Transmembrane</keyword>
<keyword evidence="1" id="KW-0479">Metal-binding</keyword>
<dbReference type="AlphaFoldDB" id="A0AAW2SGA2"/>
<keyword evidence="8" id="KW-1133">Transmembrane helix</keyword>
<dbReference type="InterPro" id="IPR031140">
    <property type="entry name" value="IDD1-16"/>
</dbReference>
<keyword evidence="8" id="KW-0472">Membrane</keyword>
<reference evidence="11" key="2">
    <citation type="journal article" date="2024" name="Plant">
        <title>Genomic evolution and insights into agronomic trait innovations of Sesamum species.</title>
        <authorList>
            <person name="Miao H."/>
            <person name="Wang L."/>
            <person name="Qu L."/>
            <person name="Liu H."/>
            <person name="Sun Y."/>
            <person name="Le M."/>
            <person name="Wang Q."/>
            <person name="Wei S."/>
            <person name="Zheng Y."/>
            <person name="Lin W."/>
            <person name="Duan Y."/>
            <person name="Cao H."/>
            <person name="Xiong S."/>
            <person name="Wang X."/>
            <person name="Wei L."/>
            <person name="Li C."/>
            <person name="Ma Q."/>
            <person name="Ju M."/>
            <person name="Zhao R."/>
            <person name="Li G."/>
            <person name="Mu C."/>
            <person name="Tian Q."/>
            <person name="Mei H."/>
            <person name="Zhang T."/>
            <person name="Gao T."/>
            <person name="Zhang H."/>
        </authorList>
    </citation>
    <scope>NUCLEOTIDE SEQUENCE</scope>
    <source>
        <strain evidence="11">KEN8</strain>
    </source>
</reference>
<evidence type="ECO:0000256" key="6">
    <source>
        <dbReference type="ARBA" id="ARBA00023163"/>
    </source>
</evidence>
<evidence type="ECO:0000256" key="7">
    <source>
        <dbReference type="SAM" id="MobiDB-lite"/>
    </source>
</evidence>
<dbReference type="GO" id="GO:0003700">
    <property type="term" value="F:DNA-binding transcription factor activity"/>
    <property type="evidence" value="ECO:0007669"/>
    <property type="project" value="TreeGrafter"/>
</dbReference>
<dbReference type="Pfam" id="PF22995">
    <property type="entry name" value="C2CH-3rd_BIRD-IDD"/>
    <property type="match status" value="1"/>
</dbReference>
<dbReference type="GO" id="GO:0005634">
    <property type="term" value="C:nucleus"/>
    <property type="evidence" value="ECO:0007669"/>
    <property type="project" value="TreeGrafter"/>
</dbReference>
<sequence>MKKHYSRKHGEKKWKCDKCSKKYAVQSDWKAHQKTCGTREYKCDCGTIFSRRDSFITHRAFCDALAQESSKANQGITGPNSQAQLSDSNMGLSEFPQELGQFSIRPSFMFRSTLFGSPRILPSSSALQFSSISSPFYQDNKNLAQMSATALLQKAAQMGSTASKSCTSSMVGPDQIVGPGSRPISNFRTYGEFQAENEQPSAFSGEFTAQLMQKTSREFAKLLLLNSDGAGRAAVGDLVMHGGVLMHDDQNSVTGFSKNPVGVLEDGDHHSFGLVSARNASDSTAGNHRRSGGGNDMMTTVDFMGVGDQHRKLCVIRDWSWRRYTKSECKWIIILSMISSSFIMGILMMWDSHRITCFDQAIRYVVVEVWHSSVTANVAETEVKRALRAKMKLGFIDGTTMKPHSTDLFFEQWIRVEHDLEERYGECNGPLLYQLQREITSLAQGNMSIVEYFSKLRMVWDEIDMLMPTPQCTCGGCTCGVSKATADQATFTRLIQFFMGLSETFDHLRDQLLVMDPVPTVNKAYSMVLRVEKQREVNVDYTNTMDNAAMQVIRTGNVKKKKKEGDGIRGYNAQVEEKQHHQFQVPKQEALLQELDLQTKSVIAIGKLYKNLYILDKSSFSLSTIKSFTAQYKSCANFISCNNVLWHRRLGHPSLSVLKHVPDVKSIDTSTTCAPKSTSLLPLYSADSDDDITPPTMPSSTPAINPTVPSTPEPPTATDTITHSPQFPSNSRSVPVYVPPPRRSLRTVQKPAWLDDYVCQCASN</sequence>
<evidence type="ECO:0000256" key="1">
    <source>
        <dbReference type="ARBA" id="ARBA00022723"/>
    </source>
</evidence>
<feature type="domain" description="BIRD-IDD transcription factor third C2HC zinc finger" evidence="10">
    <location>
        <begin position="13"/>
        <end position="37"/>
    </location>
</feature>
<evidence type="ECO:0000256" key="2">
    <source>
        <dbReference type="ARBA" id="ARBA00022737"/>
    </source>
</evidence>
<reference evidence="11" key="1">
    <citation type="submission" date="2020-06" db="EMBL/GenBank/DDBJ databases">
        <authorList>
            <person name="Li T."/>
            <person name="Hu X."/>
            <person name="Zhang T."/>
            <person name="Song X."/>
            <person name="Zhang H."/>
            <person name="Dai N."/>
            <person name="Sheng W."/>
            <person name="Hou X."/>
            <person name="Wei L."/>
        </authorList>
    </citation>
    <scope>NUCLEOTIDE SEQUENCE</scope>
    <source>
        <strain evidence="11">KEN8</strain>
        <tissue evidence="11">Leaf</tissue>
    </source>
</reference>
<evidence type="ECO:0000256" key="5">
    <source>
        <dbReference type="ARBA" id="ARBA00023015"/>
    </source>
</evidence>
<dbReference type="InterPro" id="IPR055185">
    <property type="entry name" value="C2CH-4th_BIRD-IDD"/>
</dbReference>
<feature type="transmembrane region" description="Helical" evidence="8">
    <location>
        <begin position="331"/>
        <end position="350"/>
    </location>
</feature>
<accession>A0AAW2SGA2</accession>
<evidence type="ECO:0000259" key="9">
    <source>
        <dbReference type="Pfam" id="PF22992"/>
    </source>
</evidence>
<dbReference type="PANTHER" id="PTHR10593">
    <property type="entry name" value="SERINE/THREONINE-PROTEIN KINASE RIO"/>
    <property type="match status" value="1"/>
</dbReference>
<feature type="region of interest" description="Disordered" evidence="7">
    <location>
        <begin position="693"/>
        <end position="742"/>
    </location>
</feature>
<feature type="compositionally biased region" description="Polar residues" evidence="7">
    <location>
        <begin position="698"/>
        <end position="708"/>
    </location>
</feature>
<proteinExistence type="predicted"/>
<keyword evidence="5" id="KW-0805">Transcription regulation</keyword>
<comment type="caution">
    <text evidence="11">The sequence shown here is derived from an EMBL/GenBank/DDBJ whole genome shotgun (WGS) entry which is preliminary data.</text>
</comment>
<dbReference type="GO" id="GO:0008270">
    <property type="term" value="F:zinc ion binding"/>
    <property type="evidence" value="ECO:0007669"/>
    <property type="project" value="UniProtKB-KW"/>
</dbReference>
<keyword evidence="2" id="KW-0677">Repeat</keyword>
<evidence type="ECO:0000259" key="10">
    <source>
        <dbReference type="Pfam" id="PF22995"/>
    </source>
</evidence>
<keyword evidence="4" id="KW-0862">Zinc</keyword>
<evidence type="ECO:0000256" key="4">
    <source>
        <dbReference type="ARBA" id="ARBA00022833"/>
    </source>
</evidence>
<dbReference type="InterPro" id="IPR036236">
    <property type="entry name" value="Znf_C2H2_sf"/>
</dbReference>
<feature type="compositionally biased region" description="Polar residues" evidence="7">
    <location>
        <begin position="717"/>
        <end position="727"/>
    </location>
</feature>
<evidence type="ECO:0000256" key="3">
    <source>
        <dbReference type="ARBA" id="ARBA00022771"/>
    </source>
</evidence>
<name>A0AAW2SGA2_9LAMI</name>
<gene>
    <name evidence="11" type="ORF">Scaly_0466600</name>
</gene>
<dbReference type="PANTHER" id="PTHR10593:SF234">
    <property type="entry name" value="C2H2-TYPE DOMAIN-CONTAINING PROTEIN"/>
    <property type="match status" value="1"/>
</dbReference>
<dbReference type="Pfam" id="PF22992">
    <property type="entry name" value="C2CH-4th_BIRD-IDD"/>
    <property type="match status" value="1"/>
</dbReference>
<keyword evidence="6" id="KW-0804">Transcription</keyword>
<keyword evidence="3" id="KW-0863">Zinc-finger</keyword>
<feature type="domain" description="BIRD-IDD transcription factor fourth C2HC zinc finger" evidence="9">
    <location>
        <begin position="40"/>
        <end position="77"/>
    </location>
</feature>
<evidence type="ECO:0000256" key="8">
    <source>
        <dbReference type="SAM" id="Phobius"/>
    </source>
</evidence>
<dbReference type="EMBL" id="JACGWM010000002">
    <property type="protein sequence ID" value="KAL0391095.1"/>
    <property type="molecule type" value="Genomic_DNA"/>
</dbReference>
<evidence type="ECO:0000313" key="11">
    <source>
        <dbReference type="EMBL" id="KAL0391095.1"/>
    </source>
</evidence>
<dbReference type="SUPFAM" id="SSF57667">
    <property type="entry name" value="beta-beta-alpha zinc fingers"/>
    <property type="match status" value="1"/>
</dbReference>
<organism evidence="11">
    <name type="scientific">Sesamum calycinum</name>
    <dbReference type="NCBI Taxonomy" id="2727403"/>
    <lineage>
        <taxon>Eukaryota</taxon>
        <taxon>Viridiplantae</taxon>
        <taxon>Streptophyta</taxon>
        <taxon>Embryophyta</taxon>
        <taxon>Tracheophyta</taxon>
        <taxon>Spermatophyta</taxon>
        <taxon>Magnoliopsida</taxon>
        <taxon>eudicotyledons</taxon>
        <taxon>Gunneridae</taxon>
        <taxon>Pentapetalae</taxon>
        <taxon>asterids</taxon>
        <taxon>lamiids</taxon>
        <taxon>Lamiales</taxon>
        <taxon>Pedaliaceae</taxon>
        <taxon>Sesamum</taxon>
    </lineage>
</organism>
<protein>
    <submittedName>
        <fullName evidence="11">Zinc finger protein JACKDAW</fullName>
    </submittedName>
</protein>
<dbReference type="InterPro" id="IPR055187">
    <property type="entry name" value="C2CH-3rd_BIRD-IDD"/>
</dbReference>